<keyword evidence="2" id="KW-1185">Reference proteome</keyword>
<name>A0A9W4T6N7_9GLOM</name>
<dbReference type="AlphaFoldDB" id="A0A9W4T6N7"/>
<accession>A0A9W4T6N7</accession>
<proteinExistence type="predicted"/>
<evidence type="ECO:0000313" key="1">
    <source>
        <dbReference type="EMBL" id="CAI2194071.1"/>
    </source>
</evidence>
<organism evidence="1 2">
    <name type="scientific">Funneliformis geosporum</name>
    <dbReference type="NCBI Taxonomy" id="1117311"/>
    <lineage>
        <taxon>Eukaryota</taxon>
        <taxon>Fungi</taxon>
        <taxon>Fungi incertae sedis</taxon>
        <taxon>Mucoromycota</taxon>
        <taxon>Glomeromycotina</taxon>
        <taxon>Glomeromycetes</taxon>
        <taxon>Glomerales</taxon>
        <taxon>Glomeraceae</taxon>
        <taxon>Funneliformis</taxon>
    </lineage>
</organism>
<comment type="caution">
    <text evidence="1">The sequence shown here is derived from an EMBL/GenBank/DDBJ whole genome shotgun (WGS) entry which is preliminary data.</text>
</comment>
<dbReference type="EMBL" id="CAMKVN010010416">
    <property type="protein sequence ID" value="CAI2194071.1"/>
    <property type="molecule type" value="Genomic_DNA"/>
</dbReference>
<feature type="non-terminal residue" evidence="1">
    <location>
        <position position="1"/>
    </location>
</feature>
<protein>
    <submittedName>
        <fullName evidence="1">6627_t:CDS:1</fullName>
    </submittedName>
</protein>
<reference evidence="1" key="1">
    <citation type="submission" date="2022-08" db="EMBL/GenBank/DDBJ databases">
        <authorList>
            <person name="Kallberg Y."/>
            <person name="Tangrot J."/>
            <person name="Rosling A."/>
        </authorList>
    </citation>
    <scope>NUCLEOTIDE SEQUENCE</scope>
    <source>
        <strain evidence="1">Wild A</strain>
    </source>
</reference>
<dbReference type="Proteomes" id="UP001153678">
    <property type="component" value="Unassembled WGS sequence"/>
</dbReference>
<gene>
    <name evidence="1" type="ORF">FWILDA_LOCUS16392</name>
</gene>
<dbReference type="OrthoDB" id="2447352at2759"/>
<feature type="non-terminal residue" evidence="1">
    <location>
        <position position="150"/>
    </location>
</feature>
<sequence>NYPLVDIELSIDKQPSSPNDDADRNSSRIFSRKLLVGGSLVIGNVSMYNPLELDQLKAHYHETCWKISKIFKSAMLQLKLKDIEGSNGNPITNMKVLRNFPEKQIIKPSQQLFKDINEALNNINPYKLLTKVLSEYDYMVCTEITMGGRL</sequence>
<evidence type="ECO:0000313" key="2">
    <source>
        <dbReference type="Proteomes" id="UP001153678"/>
    </source>
</evidence>